<accession>U4KTA4</accession>
<dbReference type="InterPro" id="IPR036424">
    <property type="entry name" value="UPP_synth-like_sf"/>
</dbReference>
<dbReference type="KEGG" id="abra:BN85313230"/>
<feature type="binding site" evidence="2">
    <location>
        <begin position="81"/>
        <end position="83"/>
    </location>
    <ligand>
        <name>substrate</name>
    </ligand>
</feature>
<keyword evidence="4" id="KW-1185">Reference proteome</keyword>
<dbReference type="Gene3D" id="3.40.1180.10">
    <property type="entry name" value="Decaprenyl diphosphate synthase-like"/>
    <property type="match status" value="1"/>
</dbReference>
<feature type="active site" evidence="2">
    <location>
        <position position="36"/>
    </location>
</feature>
<dbReference type="PANTHER" id="PTHR10291">
    <property type="entry name" value="DEHYDRODOLICHYL DIPHOSPHATE SYNTHASE FAMILY MEMBER"/>
    <property type="match status" value="1"/>
</dbReference>
<feature type="binding site" evidence="2">
    <location>
        <position position="49"/>
    </location>
    <ligand>
        <name>substrate</name>
    </ligand>
</feature>
<comment type="subunit">
    <text evidence="2">Homodimer.</text>
</comment>
<dbReference type="HAMAP" id="MF_01139">
    <property type="entry name" value="ISPT"/>
    <property type="match status" value="1"/>
</dbReference>
<dbReference type="PANTHER" id="PTHR10291:SF0">
    <property type="entry name" value="DEHYDRODOLICHYL DIPHOSPHATE SYNTHASE 2"/>
    <property type="match status" value="1"/>
</dbReference>
<dbReference type="SUPFAM" id="SSF64005">
    <property type="entry name" value="Undecaprenyl diphosphate synthase"/>
    <property type="match status" value="1"/>
</dbReference>
<dbReference type="InterPro" id="IPR001441">
    <property type="entry name" value="UPP_synth-like"/>
</dbReference>
<feature type="binding site" evidence="2">
    <location>
        <position position="196"/>
    </location>
    <ligand>
        <name>substrate</name>
    </ligand>
</feature>
<keyword evidence="1 2" id="KW-0808">Transferase</keyword>
<name>U4KTA4_9MOLU</name>
<organism evidence="3 4">
    <name type="scientific">Acholeplasma brassicae</name>
    <dbReference type="NCBI Taxonomy" id="61635"/>
    <lineage>
        <taxon>Bacteria</taxon>
        <taxon>Bacillati</taxon>
        <taxon>Mycoplasmatota</taxon>
        <taxon>Mollicutes</taxon>
        <taxon>Acholeplasmatales</taxon>
        <taxon>Acholeplasmataceae</taxon>
        <taxon>Acholeplasma</taxon>
    </lineage>
</organism>
<evidence type="ECO:0000313" key="4">
    <source>
        <dbReference type="Proteomes" id="UP000032737"/>
    </source>
</evidence>
<comment type="function">
    <text evidence="2">Catalyzes the condensation of isopentenyl diphosphate (IPP) with allylic pyrophosphates generating different type of terpenoids.</text>
</comment>
<dbReference type="GO" id="GO:0016094">
    <property type="term" value="P:polyprenol biosynthetic process"/>
    <property type="evidence" value="ECO:0007669"/>
    <property type="project" value="TreeGrafter"/>
</dbReference>
<comment type="cofactor">
    <cofactor evidence="2">
        <name>Mg(2+)</name>
        <dbReference type="ChEBI" id="CHEBI:18420"/>
    </cofactor>
    <text evidence="2">Binds 2 magnesium ions per subunit.</text>
</comment>
<feature type="binding site" evidence="2">
    <location>
        <position position="215"/>
    </location>
    <ligand>
        <name>Mg(2+)</name>
        <dbReference type="ChEBI" id="CHEBI:18420"/>
    </ligand>
</feature>
<feature type="binding site" evidence="2">
    <location>
        <position position="87"/>
    </location>
    <ligand>
        <name>substrate</name>
    </ligand>
</feature>
<feature type="binding site" evidence="2">
    <location>
        <begin position="202"/>
        <end position="204"/>
    </location>
    <ligand>
        <name>substrate</name>
    </ligand>
</feature>
<dbReference type="AlphaFoldDB" id="U4KTA4"/>
<feature type="active site" description="Proton acceptor" evidence="2">
    <location>
        <position position="84"/>
    </location>
</feature>
<dbReference type="EMBL" id="FO681348">
    <property type="protein sequence ID" value="CCV66344.1"/>
    <property type="molecule type" value="Genomic_DNA"/>
</dbReference>
<dbReference type="STRING" id="61635.BN85313230"/>
<dbReference type="InterPro" id="IPR018520">
    <property type="entry name" value="UPP_synth-like_CS"/>
</dbReference>
<feature type="binding site" evidence="2">
    <location>
        <begin position="37"/>
        <end position="40"/>
    </location>
    <ligand>
        <name>substrate</name>
    </ligand>
</feature>
<dbReference type="Proteomes" id="UP000032737">
    <property type="component" value="Chromosome"/>
</dbReference>
<dbReference type="CDD" id="cd00475">
    <property type="entry name" value="Cis_IPPS"/>
    <property type="match status" value="1"/>
</dbReference>
<evidence type="ECO:0000313" key="3">
    <source>
        <dbReference type="EMBL" id="CCV66344.1"/>
    </source>
</evidence>
<dbReference type="HOGENOM" id="CLU_038505_1_1_14"/>
<feature type="binding site" evidence="2">
    <location>
        <position position="41"/>
    </location>
    <ligand>
        <name>substrate</name>
    </ligand>
</feature>
<proteinExistence type="inferred from homology"/>
<dbReference type="GO" id="GO:0045547">
    <property type="term" value="F:ditrans,polycis-polyprenyl diphosphate synthase [(2E,6E)-farnesyl diphosphate specific] activity"/>
    <property type="evidence" value="ECO:0007669"/>
    <property type="project" value="TreeGrafter"/>
</dbReference>
<dbReference type="NCBIfam" id="TIGR00055">
    <property type="entry name" value="uppS"/>
    <property type="match status" value="1"/>
</dbReference>
<dbReference type="Pfam" id="PF01255">
    <property type="entry name" value="Prenyltransf"/>
    <property type="match status" value="1"/>
</dbReference>
<sequence>MIQQIRYNKNLEWGIYMNINRLKQKQIPQHLAIILDGNGRWAKKRGLPRTAGHYQGAMNVAKIANACDQLGIKYLTVYAFSTENWKRPSDEVDYLMTMPVKEYPKYKDKVLGSNIKIKHVGRKTVLASDVLELINMLEKETNDHTGLTLQIAFDYGSFEEITQAFEKASQMGVKIQNGNDLYPFLYVTTPVDLLIRTSGELRLSNYLLWQASYAEFYFTKVHWPSFNERQLSKAIKTYQKRDRRYGGLNK</sequence>
<evidence type="ECO:0000256" key="2">
    <source>
        <dbReference type="HAMAP-Rule" id="MF_01139"/>
    </source>
</evidence>
<dbReference type="EC" id="2.5.1.-" evidence="2"/>
<comment type="similarity">
    <text evidence="2">Belongs to the UPP synthase family.</text>
</comment>
<gene>
    <name evidence="3" type="primary">uppS</name>
    <name evidence="3" type="ORF">BN85313230</name>
</gene>
<feature type="binding site" evidence="2">
    <location>
        <position position="36"/>
    </location>
    <ligand>
        <name>Mg(2+)</name>
        <dbReference type="ChEBI" id="CHEBI:18420"/>
    </ligand>
</feature>
<dbReference type="GO" id="GO:0000287">
    <property type="term" value="F:magnesium ion binding"/>
    <property type="evidence" value="ECO:0007669"/>
    <property type="project" value="UniProtKB-UniRule"/>
</dbReference>
<feature type="binding site" evidence="2">
    <location>
        <position position="53"/>
    </location>
    <ligand>
        <name>substrate</name>
    </ligand>
</feature>
<evidence type="ECO:0000256" key="1">
    <source>
        <dbReference type="ARBA" id="ARBA00022679"/>
    </source>
</evidence>
<keyword evidence="2" id="KW-0460">Magnesium</keyword>
<dbReference type="PROSITE" id="PS01066">
    <property type="entry name" value="UPP_SYNTHASE"/>
    <property type="match status" value="1"/>
</dbReference>
<reference evidence="3 4" key="1">
    <citation type="journal article" date="2013" name="J. Mol. Microbiol. Biotechnol.">
        <title>Analysis of the Complete Genomes of Acholeplasma brassicae , A. palmae and A. laidlawii and Their Comparison to the Obligate Parasites from ' Candidatus Phytoplasma'.</title>
        <authorList>
            <person name="Kube M."/>
            <person name="Siewert C."/>
            <person name="Migdoll A.M."/>
            <person name="Duduk B."/>
            <person name="Holz S."/>
            <person name="Rabus R."/>
            <person name="Seemuller E."/>
            <person name="Mitrovic J."/>
            <person name="Muller I."/>
            <person name="Buttner C."/>
            <person name="Reinhardt R."/>
        </authorList>
    </citation>
    <scope>NUCLEOTIDE SEQUENCE [LARGE SCALE GENOMIC DNA]</scope>
    <source>
        <strain evidence="4">0502</strain>
    </source>
</reference>
<feature type="binding site" evidence="2">
    <location>
        <position position="85"/>
    </location>
    <ligand>
        <name>substrate</name>
    </ligand>
</feature>
<keyword evidence="2" id="KW-0479">Metal-binding</keyword>
<protein>
    <recommendedName>
        <fullName evidence="2">Isoprenyl transferase</fullName>
        <ecNumber evidence="2">2.5.1.-</ecNumber>
    </recommendedName>
</protein>